<sequence length="358" mass="40207">GMNKENDTNYRERLLNARRRTFTLGSVKDIVLGIEGVRSAKVYQAMGVDQTSVADWDNMATGQSIIATGQRPLYSQSFVPGDLVATLGKITLWGKPYNLPPAIYMGVKRDLPSFATGIYFDYVKVERTDLDPALTGFKDIPFVLKYNDLDKTKTYRFDIWCEDPGSFDWVNNYWELATTSGYRGDIRGTLFSIDQDTGYNDMTPTDIVFKTHFNGAGFNAVVATDDGYGFTNIKVDIEEKLDDIDNGGYSPICIQPYITEADEILINIRATVYISELADFATVRTEIEDNIETYLENLDVGDNVVYAKIHNEIMKHTQVINLKELLIKIADTGSYDELDLPISDDQIPDLGSSSFQRG</sequence>
<evidence type="ECO:0000313" key="1">
    <source>
        <dbReference type="EMBL" id="KKL59444.1"/>
    </source>
</evidence>
<feature type="non-terminal residue" evidence="1">
    <location>
        <position position="1"/>
    </location>
</feature>
<proteinExistence type="predicted"/>
<reference evidence="1" key="1">
    <citation type="journal article" date="2015" name="Nature">
        <title>Complex archaea that bridge the gap between prokaryotes and eukaryotes.</title>
        <authorList>
            <person name="Spang A."/>
            <person name="Saw J.H."/>
            <person name="Jorgensen S.L."/>
            <person name="Zaremba-Niedzwiedzka K."/>
            <person name="Martijn J."/>
            <person name="Lind A.E."/>
            <person name="van Eijk R."/>
            <person name="Schleper C."/>
            <person name="Guy L."/>
            <person name="Ettema T.J."/>
        </authorList>
    </citation>
    <scope>NUCLEOTIDE SEQUENCE</scope>
</reference>
<name>A0A0F9DCS3_9ZZZZ</name>
<comment type="caution">
    <text evidence="1">The sequence shown here is derived from an EMBL/GenBank/DDBJ whole genome shotgun (WGS) entry which is preliminary data.</text>
</comment>
<evidence type="ECO:0008006" key="2">
    <source>
        <dbReference type="Google" id="ProtNLM"/>
    </source>
</evidence>
<gene>
    <name evidence="1" type="ORF">LCGC14_2215310</name>
</gene>
<protein>
    <recommendedName>
        <fullName evidence="2">Baseplate protein J-like domain-containing protein</fullName>
    </recommendedName>
</protein>
<dbReference type="EMBL" id="LAZR01029487">
    <property type="protein sequence ID" value="KKL59444.1"/>
    <property type="molecule type" value="Genomic_DNA"/>
</dbReference>
<organism evidence="1">
    <name type="scientific">marine sediment metagenome</name>
    <dbReference type="NCBI Taxonomy" id="412755"/>
    <lineage>
        <taxon>unclassified sequences</taxon>
        <taxon>metagenomes</taxon>
        <taxon>ecological metagenomes</taxon>
    </lineage>
</organism>
<dbReference type="AlphaFoldDB" id="A0A0F9DCS3"/>
<accession>A0A0F9DCS3</accession>